<keyword evidence="3" id="KW-1185">Reference proteome</keyword>
<evidence type="ECO:0000256" key="1">
    <source>
        <dbReference type="SAM" id="Phobius"/>
    </source>
</evidence>
<sequence length="207" mass="22839">MTAFGAVLVCLVLALWDLLRIWRREQPRWRDRLSLAFWAGLGVFSAESWAPGWMVVVAWVVAGFCWVGAVAATVLQTLVPPVPVVEEQQLRQRMLAVCGPDGPETTTVGVTSTGFVAVRTRGERLPVMAARLVCGCRFCLVEEILTAVGEDAERAVEQYRGERSRGVNAMAVLTRNATGGRRRRADILPMAGNRRPFRAGCFTHSLR</sequence>
<evidence type="ECO:0000313" key="2">
    <source>
        <dbReference type="EMBL" id="MFC5639716.1"/>
    </source>
</evidence>
<evidence type="ECO:0000313" key="3">
    <source>
        <dbReference type="Proteomes" id="UP001596154"/>
    </source>
</evidence>
<feature type="transmembrane region" description="Helical" evidence="1">
    <location>
        <begin position="56"/>
        <end position="85"/>
    </location>
</feature>
<proteinExistence type="predicted"/>
<dbReference type="RefSeq" id="WP_381031942.1">
    <property type="nucleotide sequence ID" value="NZ_JBHSNY010000035.1"/>
</dbReference>
<organism evidence="2 3">
    <name type="scientific">Streptomyces bullii</name>
    <dbReference type="NCBI Taxonomy" id="349910"/>
    <lineage>
        <taxon>Bacteria</taxon>
        <taxon>Bacillati</taxon>
        <taxon>Actinomycetota</taxon>
        <taxon>Actinomycetes</taxon>
        <taxon>Kitasatosporales</taxon>
        <taxon>Streptomycetaceae</taxon>
        <taxon>Streptomyces</taxon>
    </lineage>
</organism>
<protein>
    <submittedName>
        <fullName evidence="2">Uncharacterized protein</fullName>
    </submittedName>
</protein>
<keyword evidence="1" id="KW-0812">Transmembrane</keyword>
<dbReference type="EMBL" id="JBHSNY010000035">
    <property type="protein sequence ID" value="MFC5639716.1"/>
    <property type="molecule type" value="Genomic_DNA"/>
</dbReference>
<reference evidence="3" key="1">
    <citation type="journal article" date="2019" name="Int. J. Syst. Evol. Microbiol.">
        <title>The Global Catalogue of Microorganisms (GCM) 10K type strain sequencing project: providing services to taxonomists for standard genome sequencing and annotation.</title>
        <authorList>
            <consortium name="The Broad Institute Genomics Platform"/>
            <consortium name="The Broad Institute Genome Sequencing Center for Infectious Disease"/>
            <person name="Wu L."/>
            <person name="Ma J."/>
        </authorList>
    </citation>
    <scope>NUCLEOTIDE SEQUENCE [LARGE SCALE GENOMIC DNA]</scope>
    <source>
        <strain evidence="3">CGMCC 4.7248</strain>
    </source>
</reference>
<feature type="transmembrane region" description="Helical" evidence="1">
    <location>
        <begin position="34"/>
        <end position="50"/>
    </location>
</feature>
<dbReference type="Proteomes" id="UP001596154">
    <property type="component" value="Unassembled WGS sequence"/>
</dbReference>
<accession>A0ABW0V566</accession>
<gene>
    <name evidence="2" type="ORF">ACFPZJ_39675</name>
</gene>
<keyword evidence="1" id="KW-0472">Membrane</keyword>
<name>A0ABW0V566_9ACTN</name>
<comment type="caution">
    <text evidence="2">The sequence shown here is derived from an EMBL/GenBank/DDBJ whole genome shotgun (WGS) entry which is preliminary data.</text>
</comment>
<feature type="transmembrane region" description="Helical" evidence="1">
    <location>
        <begin position="6"/>
        <end position="22"/>
    </location>
</feature>
<keyword evidence="1" id="KW-1133">Transmembrane helix</keyword>